<feature type="compositionally biased region" description="Polar residues" evidence="1">
    <location>
        <begin position="119"/>
        <end position="145"/>
    </location>
</feature>
<comment type="caution">
    <text evidence="4">The sequence shown here is derived from an EMBL/GenBank/DDBJ whole genome shotgun (WGS) entry which is preliminary data.</text>
</comment>
<dbReference type="InterPro" id="IPR025711">
    <property type="entry name" value="PepSY"/>
</dbReference>
<gene>
    <name evidence="4" type="ORF">EDD61_12430</name>
</gene>
<evidence type="ECO:0000256" key="1">
    <source>
        <dbReference type="SAM" id="MobiDB-lite"/>
    </source>
</evidence>
<evidence type="ECO:0000259" key="3">
    <source>
        <dbReference type="Pfam" id="PF03413"/>
    </source>
</evidence>
<protein>
    <submittedName>
        <fullName evidence="4">Putative membrane protein YkoI</fullName>
    </submittedName>
</protein>
<organism evidence="4 5">
    <name type="scientific">Longicatena caecimuris</name>
    <dbReference type="NCBI Taxonomy" id="1796635"/>
    <lineage>
        <taxon>Bacteria</taxon>
        <taxon>Bacillati</taxon>
        <taxon>Bacillota</taxon>
        <taxon>Erysipelotrichia</taxon>
        <taxon>Erysipelotrichales</taxon>
        <taxon>Erysipelotrichaceae</taxon>
        <taxon>Longicatena</taxon>
    </lineage>
</organism>
<proteinExistence type="predicted"/>
<keyword evidence="2" id="KW-0732">Signal</keyword>
<feature type="signal peptide" evidence="2">
    <location>
        <begin position="1"/>
        <end position="28"/>
    </location>
</feature>
<feature type="region of interest" description="Disordered" evidence="1">
    <location>
        <begin position="92"/>
        <end position="151"/>
    </location>
</feature>
<dbReference type="AlphaFoldDB" id="A0A4R3T037"/>
<reference evidence="4 5" key="1">
    <citation type="submission" date="2019-03" db="EMBL/GenBank/DDBJ databases">
        <title>Genomic Encyclopedia of Type Strains, Phase IV (KMG-IV): sequencing the most valuable type-strain genomes for metagenomic binning, comparative biology and taxonomic classification.</title>
        <authorList>
            <person name="Goeker M."/>
        </authorList>
    </citation>
    <scope>NUCLEOTIDE SEQUENCE [LARGE SCALE GENOMIC DNA]</scope>
    <source>
        <strain evidence="4 5">DSM 29481</strain>
    </source>
</reference>
<sequence>MKKQLYLTTLLSAIILAGCGSAVTPSSAASDIGEAKAKAIALEHAKVKEAELTKIHVEKETKKGKAVYDIEFETKTKEYDYTITQEKGEILSSSISNNMKDDDKKKTTEDNKTADKNTQNSQNNVQTKATESTDNHASSQPNTSDSTKEISAEKAKAIALAHAKVTENNTQLLKVKKEREDGIKVYSVEFYVGNTEYDYDIARSNGKIIQYDIDVEEKKHHTPSTSIISLAKARSIALQKVPGATSKNIHLSLDDEDGKQVYEGEIKYKQIEYDFEIDAKTGTFLKWTSERDDD</sequence>
<keyword evidence="5" id="KW-1185">Reference proteome</keyword>
<dbReference type="Pfam" id="PF03413">
    <property type="entry name" value="PepSY"/>
    <property type="match status" value="3"/>
</dbReference>
<dbReference type="Gene3D" id="3.10.450.40">
    <property type="match status" value="3"/>
</dbReference>
<feature type="chain" id="PRO_5020319716" evidence="2">
    <location>
        <begin position="29"/>
        <end position="294"/>
    </location>
</feature>
<feature type="domain" description="PepSY" evidence="3">
    <location>
        <begin position="32"/>
        <end position="92"/>
    </location>
</feature>
<accession>A0A4R3T037</accession>
<dbReference type="RefSeq" id="WP_132225568.1">
    <property type="nucleotide sequence ID" value="NZ_JANKBG010000023.1"/>
</dbReference>
<evidence type="ECO:0000313" key="5">
    <source>
        <dbReference type="Proteomes" id="UP000295773"/>
    </source>
</evidence>
<dbReference type="EMBL" id="SMBP01000024">
    <property type="protein sequence ID" value="TCU54553.1"/>
    <property type="molecule type" value="Genomic_DNA"/>
</dbReference>
<dbReference type="PROSITE" id="PS51257">
    <property type="entry name" value="PROKAR_LIPOPROTEIN"/>
    <property type="match status" value="1"/>
</dbReference>
<evidence type="ECO:0000256" key="2">
    <source>
        <dbReference type="SAM" id="SignalP"/>
    </source>
</evidence>
<feature type="domain" description="PepSY" evidence="3">
    <location>
        <begin position="228"/>
        <end position="286"/>
    </location>
</feature>
<dbReference type="Proteomes" id="UP000295773">
    <property type="component" value="Unassembled WGS sequence"/>
</dbReference>
<evidence type="ECO:0000313" key="4">
    <source>
        <dbReference type="EMBL" id="TCU54553.1"/>
    </source>
</evidence>
<feature type="domain" description="PepSY" evidence="3">
    <location>
        <begin position="150"/>
        <end position="209"/>
    </location>
</feature>
<feature type="compositionally biased region" description="Basic and acidic residues" evidence="1">
    <location>
        <begin position="99"/>
        <end position="115"/>
    </location>
</feature>
<name>A0A4R3T037_9FIRM</name>